<reference evidence="11 12" key="1">
    <citation type="submission" date="2019-03" db="EMBL/GenBank/DDBJ databases">
        <title>Metabolic potential of uncultured bacteria and archaea associated with petroleum seepage in deep-sea sediments.</title>
        <authorList>
            <person name="Dong X."/>
            <person name="Hubert C."/>
        </authorList>
    </citation>
    <scope>NUCLEOTIDE SEQUENCE [LARGE SCALE GENOMIC DNA]</scope>
    <source>
        <strain evidence="11">E29_bin78</strain>
    </source>
</reference>
<keyword evidence="4" id="KW-0808">Transferase</keyword>
<evidence type="ECO:0000256" key="3">
    <source>
        <dbReference type="ARBA" id="ARBA00022676"/>
    </source>
</evidence>
<evidence type="ECO:0000256" key="4">
    <source>
        <dbReference type="ARBA" id="ARBA00022679"/>
    </source>
</evidence>
<evidence type="ECO:0000256" key="8">
    <source>
        <dbReference type="ARBA" id="ARBA00049902"/>
    </source>
</evidence>
<evidence type="ECO:0000256" key="5">
    <source>
        <dbReference type="ARBA" id="ARBA00022801"/>
    </source>
</evidence>
<dbReference type="Gene3D" id="3.40.710.10">
    <property type="entry name" value="DD-peptidase/beta-lactamase superfamily"/>
    <property type="match status" value="1"/>
</dbReference>
<comment type="catalytic activity">
    <reaction evidence="8">
        <text>[GlcNAc-(1-&gt;4)-Mur2Ac(oyl-L-Ala-gamma-D-Glu-L-Lys-D-Ala-D-Ala)](n)-di-trans,octa-cis-undecaprenyl diphosphate + beta-D-GlcNAc-(1-&gt;4)-Mur2Ac(oyl-L-Ala-gamma-D-Glu-L-Lys-D-Ala-D-Ala)-di-trans,octa-cis-undecaprenyl diphosphate = [GlcNAc-(1-&gt;4)-Mur2Ac(oyl-L-Ala-gamma-D-Glu-L-Lys-D-Ala-D-Ala)](n+1)-di-trans,octa-cis-undecaprenyl diphosphate + di-trans,octa-cis-undecaprenyl diphosphate + H(+)</text>
        <dbReference type="Rhea" id="RHEA:23708"/>
        <dbReference type="Rhea" id="RHEA-COMP:9602"/>
        <dbReference type="Rhea" id="RHEA-COMP:9603"/>
        <dbReference type="ChEBI" id="CHEBI:15378"/>
        <dbReference type="ChEBI" id="CHEBI:58405"/>
        <dbReference type="ChEBI" id="CHEBI:60033"/>
        <dbReference type="ChEBI" id="CHEBI:78435"/>
        <dbReference type="EC" id="2.4.99.28"/>
    </reaction>
</comment>
<keyword evidence="6" id="KW-0511">Multifunctional enzyme</keyword>
<dbReference type="InterPro" id="IPR050396">
    <property type="entry name" value="Glycosyltr_51/Transpeptidase"/>
</dbReference>
<protein>
    <recommendedName>
        <fullName evidence="7">peptidoglycan glycosyltransferase</fullName>
        <ecNumber evidence="7">2.4.99.28</ecNumber>
    </recommendedName>
</protein>
<dbReference type="GO" id="GO:0006508">
    <property type="term" value="P:proteolysis"/>
    <property type="evidence" value="ECO:0007669"/>
    <property type="project" value="UniProtKB-KW"/>
</dbReference>
<dbReference type="Pfam" id="PF00905">
    <property type="entry name" value="Transpeptidase"/>
    <property type="match status" value="1"/>
</dbReference>
<dbReference type="GO" id="GO:0008955">
    <property type="term" value="F:peptidoglycan glycosyltransferase activity"/>
    <property type="evidence" value="ECO:0007669"/>
    <property type="project" value="UniProtKB-EC"/>
</dbReference>
<dbReference type="GO" id="GO:0009252">
    <property type="term" value="P:peptidoglycan biosynthetic process"/>
    <property type="evidence" value="ECO:0007669"/>
    <property type="project" value="InterPro"/>
</dbReference>
<dbReference type="Pfam" id="PF00912">
    <property type="entry name" value="Transgly"/>
    <property type="match status" value="1"/>
</dbReference>
<dbReference type="InterPro" id="IPR036950">
    <property type="entry name" value="PBP_transglycosylase"/>
</dbReference>
<feature type="domain" description="Penicillin-binding protein transpeptidase" evidence="9">
    <location>
        <begin position="257"/>
        <end position="534"/>
    </location>
</feature>
<gene>
    <name evidence="11" type="primary">pbpC</name>
    <name evidence="11" type="ORF">E3J59_04265</name>
</gene>
<proteinExistence type="predicted"/>
<feature type="non-terminal residue" evidence="11">
    <location>
        <position position="1"/>
    </location>
</feature>
<dbReference type="GO" id="GO:0004180">
    <property type="term" value="F:carboxypeptidase activity"/>
    <property type="evidence" value="ECO:0007669"/>
    <property type="project" value="UniProtKB-KW"/>
</dbReference>
<evidence type="ECO:0000256" key="6">
    <source>
        <dbReference type="ARBA" id="ARBA00023268"/>
    </source>
</evidence>
<dbReference type="InterPro" id="IPR011815">
    <property type="entry name" value="PBP_1c"/>
</dbReference>
<name>A0A523URC1_UNCAE</name>
<evidence type="ECO:0000256" key="7">
    <source>
        <dbReference type="ARBA" id="ARBA00044770"/>
    </source>
</evidence>
<evidence type="ECO:0000313" key="12">
    <source>
        <dbReference type="Proteomes" id="UP000320679"/>
    </source>
</evidence>
<evidence type="ECO:0000259" key="10">
    <source>
        <dbReference type="Pfam" id="PF00912"/>
    </source>
</evidence>
<feature type="domain" description="Glycosyl transferase family 51" evidence="10">
    <location>
        <begin position="7"/>
        <end position="173"/>
    </location>
</feature>
<dbReference type="EC" id="2.4.99.28" evidence="7"/>
<dbReference type="GO" id="GO:0008658">
    <property type="term" value="F:penicillin binding"/>
    <property type="evidence" value="ECO:0007669"/>
    <property type="project" value="InterPro"/>
</dbReference>
<dbReference type="AlphaFoldDB" id="A0A523URC1"/>
<dbReference type="SUPFAM" id="SSF53955">
    <property type="entry name" value="Lysozyme-like"/>
    <property type="match status" value="1"/>
</dbReference>
<evidence type="ECO:0000259" key="9">
    <source>
        <dbReference type="Pfam" id="PF00905"/>
    </source>
</evidence>
<organism evidence="11 12">
    <name type="scientific">Aerophobetes bacterium</name>
    <dbReference type="NCBI Taxonomy" id="2030807"/>
    <lineage>
        <taxon>Bacteria</taxon>
        <taxon>Candidatus Aerophobota</taxon>
    </lineage>
</organism>
<evidence type="ECO:0000313" key="11">
    <source>
        <dbReference type="EMBL" id="TET45070.1"/>
    </source>
</evidence>
<dbReference type="Gene3D" id="1.10.3810.10">
    <property type="entry name" value="Biosynthetic peptidoglycan transglycosylase-like"/>
    <property type="match status" value="1"/>
</dbReference>
<dbReference type="PANTHER" id="PTHR32282:SF15">
    <property type="entry name" value="PENICILLIN-BINDING PROTEIN 1C"/>
    <property type="match status" value="1"/>
</dbReference>
<evidence type="ECO:0000256" key="1">
    <source>
        <dbReference type="ARBA" id="ARBA00022645"/>
    </source>
</evidence>
<dbReference type="SUPFAM" id="SSF56601">
    <property type="entry name" value="beta-lactamase/transpeptidase-like"/>
    <property type="match status" value="1"/>
</dbReference>
<sequence length="593" mass="66545">REVLSDKEGKSQWVSLQDISPNLILATVAAEDSRFYEHWGIDTRAILRATLQNIRARKVISGASTLTQQVIKSIHHFPRNWFWKFVEIWHALRLEVSLSKGEIIIQYLNRIPYGNQTFGINAASWLYFDKPPSHLSLAEAALLAGLPRGPSIYNPYRYFLRAKKRQEEVLRRMLNKGVVTQEEYRRALEEPLNIIPPQVSFRAPHFSDFILSRIPLKERQNISSIRTTLDFELQKDVETFVKNCVKSLEEWKVTNAAVLIMDNERGEILSFVGSADFFDSHHSGQVSGVTALRQPGSALKPFTYALALEKGMNPATLILDAQIRIRSNGIDYIPRNYDGKFHGLVRLREALACSYNISAIKVLERIGVESLLDRLKKLSFDSLNKGADYYGLGLTLGGGEVTLLELVRAYSTLARSGIFKKEKIFLEINDIQGKAKPLPEDEPVRLFSPQVSYIITDILADNDARIPAFGEGSVLSLPFACTVKTGTSGNFRDNWAIGYTPHYTVGVWVGNFDGKPMRNVSGVSGAGPLFRDIMLLLEKREKRINSNFAIPEGLIETYVCPRSGMLAGSSCPGKIKEIFIKGTEPKKVCNLCS</sequence>
<dbReference type="InterPro" id="IPR012338">
    <property type="entry name" value="Beta-lactam/transpept-like"/>
</dbReference>
<dbReference type="PANTHER" id="PTHR32282">
    <property type="entry name" value="BINDING PROTEIN TRANSPEPTIDASE, PUTATIVE-RELATED"/>
    <property type="match status" value="1"/>
</dbReference>
<dbReference type="InterPro" id="IPR001264">
    <property type="entry name" value="Glyco_trans_51"/>
</dbReference>
<feature type="non-terminal residue" evidence="11">
    <location>
        <position position="593"/>
    </location>
</feature>
<accession>A0A523URC1</accession>
<evidence type="ECO:0000256" key="2">
    <source>
        <dbReference type="ARBA" id="ARBA00022670"/>
    </source>
</evidence>
<dbReference type="EMBL" id="SOJK01000184">
    <property type="protein sequence ID" value="TET45070.1"/>
    <property type="molecule type" value="Genomic_DNA"/>
</dbReference>
<keyword evidence="1" id="KW-0121">Carboxypeptidase</keyword>
<dbReference type="InterPro" id="IPR023346">
    <property type="entry name" value="Lysozyme-like_dom_sf"/>
</dbReference>
<comment type="caution">
    <text evidence="11">The sequence shown here is derived from an EMBL/GenBank/DDBJ whole genome shotgun (WGS) entry which is preliminary data.</text>
</comment>
<dbReference type="GO" id="GO:0030288">
    <property type="term" value="C:outer membrane-bounded periplasmic space"/>
    <property type="evidence" value="ECO:0007669"/>
    <property type="project" value="TreeGrafter"/>
</dbReference>
<keyword evidence="5" id="KW-0378">Hydrolase</keyword>
<dbReference type="Proteomes" id="UP000320679">
    <property type="component" value="Unassembled WGS sequence"/>
</dbReference>
<keyword evidence="2" id="KW-0645">Protease</keyword>
<dbReference type="InterPro" id="IPR001460">
    <property type="entry name" value="PCN-bd_Tpept"/>
</dbReference>
<keyword evidence="3" id="KW-0328">Glycosyltransferase</keyword>
<dbReference type="NCBIfam" id="TIGR02073">
    <property type="entry name" value="PBP_1c"/>
    <property type="match status" value="1"/>
</dbReference>